<dbReference type="EMBL" id="QJRG01000044">
    <property type="protein sequence ID" value="RWU22105.1"/>
    <property type="molecule type" value="Genomic_DNA"/>
</dbReference>
<evidence type="ECO:0000313" key="6">
    <source>
        <dbReference type="Proteomes" id="UP000288983"/>
    </source>
</evidence>
<dbReference type="InterPro" id="IPR009100">
    <property type="entry name" value="AcylCoA_DH/oxidase_NM_dom_sf"/>
</dbReference>
<dbReference type="GO" id="GO:0003995">
    <property type="term" value="F:acyl-CoA dehydrogenase activity"/>
    <property type="evidence" value="ECO:0007669"/>
    <property type="project" value="TreeGrafter"/>
</dbReference>
<proteinExistence type="predicted"/>
<dbReference type="SUPFAM" id="SSF56645">
    <property type="entry name" value="Acyl-CoA dehydrogenase NM domain-like"/>
    <property type="match status" value="1"/>
</dbReference>
<dbReference type="InterPro" id="IPR036250">
    <property type="entry name" value="AcylCo_DH-like_C"/>
</dbReference>
<evidence type="ECO:0000256" key="2">
    <source>
        <dbReference type="SAM" id="Phobius"/>
    </source>
</evidence>
<dbReference type="Gene3D" id="2.40.110.10">
    <property type="entry name" value="Butyryl-CoA Dehydrogenase, subunit A, domain 2"/>
    <property type="match status" value="1"/>
</dbReference>
<dbReference type="RefSeq" id="WP_128323777.1">
    <property type="nucleotide sequence ID" value="NZ_QJRG01000044.1"/>
</dbReference>
<dbReference type="Pfam" id="PF08028">
    <property type="entry name" value="Acyl-CoA_dh_2"/>
    <property type="match status" value="1"/>
</dbReference>
<dbReference type="GO" id="GO:0050660">
    <property type="term" value="F:flavin adenine dinucleotide binding"/>
    <property type="evidence" value="ECO:0007669"/>
    <property type="project" value="InterPro"/>
</dbReference>
<accession>A0A443ZRX4</accession>
<feature type="domain" description="Acyl-CoA dehydrogenase C-terminal" evidence="4">
    <location>
        <begin position="255"/>
        <end position="387"/>
    </location>
</feature>
<gene>
    <name evidence="5" type="ORF">DM813_13005</name>
</gene>
<dbReference type="Proteomes" id="UP000288983">
    <property type="component" value="Unassembled WGS sequence"/>
</dbReference>
<dbReference type="InterPro" id="IPR046373">
    <property type="entry name" value="Acyl-CoA_Oxase/DH_mid-dom_sf"/>
</dbReference>
<dbReference type="InterPro" id="IPR037069">
    <property type="entry name" value="AcylCoA_DH/ox_N_sf"/>
</dbReference>
<dbReference type="Gene3D" id="1.10.540.10">
    <property type="entry name" value="Acyl-CoA dehydrogenase/oxidase, N-terminal domain"/>
    <property type="match status" value="1"/>
</dbReference>
<evidence type="ECO:0000259" key="3">
    <source>
        <dbReference type="Pfam" id="PF02771"/>
    </source>
</evidence>
<keyword evidence="2" id="KW-1133">Transmembrane helix</keyword>
<keyword evidence="2" id="KW-0812">Transmembrane</keyword>
<dbReference type="AlphaFoldDB" id="A0A443ZRX4"/>
<dbReference type="PIRSF" id="PIRSF016578">
    <property type="entry name" value="HsaA"/>
    <property type="match status" value="1"/>
</dbReference>
<dbReference type="Gene3D" id="1.20.140.10">
    <property type="entry name" value="Butyryl-CoA Dehydrogenase, subunit A, domain 3"/>
    <property type="match status" value="1"/>
</dbReference>
<dbReference type="Pfam" id="PF02771">
    <property type="entry name" value="Acyl-CoA_dh_N"/>
    <property type="match status" value="1"/>
</dbReference>
<dbReference type="InterPro" id="IPR013786">
    <property type="entry name" value="AcylCoA_DH/ox_N"/>
</dbReference>
<feature type="domain" description="Acyl-CoA dehydrogenase/oxidase N-terminal" evidence="3">
    <location>
        <begin position="36"/>
        <end position="102"/>
    </location>
</feature>
<sequence>MNAIDPAAPAVAVDAALDRSATLLAYARSLIPTLKARAPETVKLGRLPAETIADLEAGGLLSMTTPRRYGGQPVSVRTFLNVVAELGRADASVAWVVALTNVTTWGAATLFNEKTGDAIFRGAKPARVTGVLSPRKAVVRKVEGGYLIEEGLWGFNSGVYHATWDMLGIPIVDASGKVIDQGVAMIPTAELKILDDWNVIGICGSGSSSVAVNNVFVPEDRVTSLSRAIEGDYASTHLADEPLFRTACMPMLAIILVFPALGLGVAALETFLDTLPRRGIQYSWYAKQSEAPITHLQVGEASAKIEAARAILERHADAMDASAASGVYMDFLDRARIRRDVGYAEKLIWEAVDLLASASGGSLASVNNPMTRIWQDARIASLHGVVSPNTNFETYGRILCGLTPGTPFI</sequence>
<dbReference type="InterPro" id="IPR013107">
    <property type="entry name" value="Acyl-CoA_DH_C"/>
</dbReference>
<dbReference type="SUPFAM" id="SSF47203">
    <property type="entry name" value="Acyl-CoA dehydrogenase C-terminal domain-like"/>
    <property type="match status" value="1"/>
</dbReference>
<evidence type="ECO:0000259" key="4">
    <source>
        <dbReference type="Pfam" id="PF08028"/>
    </source>
</evidence>
<feature type="transmembrane region" description="Helical" evidence="2">
    <location>
        <begin position="251"/>
        <end position="272"/>
    </location>
</feature>
<dbReference type="OrthoDB" id="7316074at2"/>
<name>A0A443ZRX4_9PSED</name>
<comment type="caution">
    <text evidence="5">The sequence shown here is derived from an EMBL/GenBank/DDBJ whole genome shotgun (WGS) entry which is preliminary data.</text>
</comment>
<keyword evidence="2" id="KW-0472">Membrane</keyword>
<dbReference type="PANTHER" id="PTHR43884:SF12">
    <property type="entry name" value="ISOVALERYL-COA DEHYDROGENASE, MITOCHONDRIAL-RELATED"/>
    <property type="match status" value="1"/>
</dbReference>
<evidence type="ECO:0000313" key="5">
    <source>
        <dbReference type="EMBL" id="RWU22105.1"/>
    </source>
</evidence>
<evidence type="ECO:0000256" key="1">
    <source>
        <dbReference type="ARBA" id="ARBA00023002"/>
    </source>
</evidence>
<dbReference type="PANTHER" id="PTHR43884">
    <property type="entry name" value="ACYL-COA DEHYDROGENASE"/>
    <property type="match status" value="1"/>
</dbReference>
<keyword evidence="1" id="KW-0560">Oxidoreductase</keyword>
<organism evidence="5 6">
    <name type="scientific">Pseudomonas alkylphenolica</name>
    <dbReference type="NCBI Taxonomy" id="237609"/>
    <lineage>
        <taxon>Bacteria</taxon>
        <taxon>Pseudomonadati</taxon>
        <taxon>Pseudomonadota</taxon>
        <taxon>Gammaproteobacteria</taxon>
        <taxon>Pseudomonadales</taxon>
        <taxon>Pseudomonadaceae</taxon>
        <taxon>Pseudomonas</taxon>
    </lineage>
</organism>
<reference evidence="5 6" key="1">
    <citation type="submission" date="2018-06" db="EMBL/GenBank/DDBJ databases">
        <title>Bacteria isolated from soil of Wuhan.</title>
        <authorList>
            <person name="Wei X."/>
            <person name="Chunhua H."/>
        </authorList>
    </citation>
    <scope>NUCLEOTIDE SEQUENCE [LARGE SCALE GENOMIC DNA]</scope>
    <source>
        <strain evidence="6">xwS2</strain>
    </source>
</reference>
<protein>
    <submittedName>
        <fullName evidence="5">Acyl-CoA dehydrogenase</fullName>
    </submittedName>
</protein>